<accession>A0A7I7SDI1</accession>
<organism evidence="1 2">
    <name type="scientific">Mycolicibacillus koreensis</name>
    <dbReference type="NCBI Taxonomy" id="1069220"/>
    <lineage>
        <taxon>Bacteria</taxon>
        <taxon>Bacillati</taxon>
        <taxon>Actinomycetota</taxon>
        <taxon>Actinomycetes</taxon>
        <taxon>Mycobacteriales</taxon>
        <taxon>Mycobacteriaceae</taxon>
        <taxon>Mycolicibacillus</taxon>
    </lineage>
</organism>
<dbReference type="Pfam" id="PF07992">
    <property type="entry name" value="Pyr_redox_2"/>
    <property type="match status" value="1"/>
</dbReference>
<dbReference type="InterPro" id="IPR053275">
    <property type="entry name" value="Agnestin_monoxygenase"/>
</dbReference>
<dbReference type="Gene3D" id="3.50.50.60">
    <property type="entry name" value="FAD/NAD(P)-binding domain"/>
    <property type="match status" value="1"/>
</dbReference>
<dbReference type="OrthoDB" id="4680340at2"/>
<dbReference type="InterPro" id="IPR023753">
    <property type="entry name" value="FAD/NAD-binding_dom"/>
</dbReference>
<name>A0A7I7SDI1_9MYCO</name>
<protein>
    <submittedName>
        <fullName evidence="1">Pyridine nucleotide-disulfide oxidoreductase</fullName>
    </submittedName>
</protein>
<gene>
    <name evidence="1" type="ORF">B8W67_01865</name>
</gene>
<evidence type="ECO:0000313" key="1">
    <source>
        <dbReference type="EMBL" id="OSC35868.1"/>
    </source>
</evidence>
<keyword evidence="2" id="KW-1185">Reference proteome</keyword>
<sequence length="353" mass="37540">MSDYRWAVVGAGPAGIAAVGRLLDHGVAASTIAWIDPEFVVGDFGGKWRAVPSNTTVAHFLDYLTASPAFGFSAAAGFPLSSLDPHQTCPLGLVADPLQAITERLGARVCALRTVVTHLALRERRWVLDLDLDHKAGAAAGAGSITADNVILAIGSVPTRLPGVAAPEIPLDTVLDPQKLAAEPLDGATVAVFGSSHSAMIALPNLLDTAAATVINVYRSPLRYAVALQDWTVYDDTGLKGHAAHWARENIDGTPPPRLRRYHVDDPALPAALRRCDRVVHTVGFVARSIASTPPVPAYDPATGILAPGLFGVGIAYPEYWVDPLGSGQYRVGLRKFMQRLDTVMPLWLRYGP</sequence>
<dbReference type="Proteomes" id="UP000193577">
    <property type="component" value="Unassembled WGS sequence"/>
</dbReference>
<dbReference type="EMBL" id="NCXO01000002">
    <property type="protein sequence ID" value="OSC35868.1"/>
    <property type="molecule type" value="Genomic_DNA"/>
</dbReference>
<dbReference type="GO" id="GO:0016491">
    <property type="term" value="F:oxidoreductase activity"/>
    <property type="evidence" value="ECO:0007669"/>
    <property type="project" value="InterPro"/>
</dbReference>
<dbReference type="RefSeq" id="WP_085302040.1">
    <property type="nucleotide sequence ID" value="NZ_AP022594.1"/>
</dbReference>
<dbReference type="InterPro" id="IPR036188">
    <property type="entry name" value="FAD/NAD-bd_sf"/>
</dbReference>
<dbReference type="PANTHER" id="PTHR38688">
    <property type="entry name" value="PYR_REDOX_2 DOMAIN-CONTAINING PROTEIN"/>
    <property type="match status" value="1"/>
</dbReference>
<reference evidence="1 2" key="1">
    <citation type="submission" date="2017-04" db="EMBL/GenBank/DDBJ databases">
        <title>The new phylogeny of genus Mycobacterium.</title>
        <authorList>
            <person name="Tortoli E."/>
            <person name="Trovato A."/>
            <person name="Cirillo D.M."/>
        </authorList>
    </citation>
    <scope>NUCLEOTIDE SEQUENCE [LARGE SCALE GENOMIC DNA]</scope>
    <source>
        <strain evidence="1 2">KCTC 19819</strain>
    </source>
</reference>
<dbReference type="AlphaFoldDB" id="A0A7I7SDI1"/>
<dbReference type="SUPFAM" id="SSF51905">
    <property type="entry name" value="FAD/NAD(P)-binding domain"/>
    <property type="match status" value="1"/>
</dbReference>
<evidence type="ECO:0000313" key="2">
    <source>
        <dbReference type="Proteomes" id="UP000193577"/>
    </source>
</evidence>
<dbReference type="PRINTS" id="PR00368">
    <property type="entry name" value="FADPNR"/>
</dbReference>
<dbReference type="PANTHER" id="PTHR38688:SF1">
    <property type="entry name" value="FAD_NAD(P)-BINDING DOMAIN-CONTAINING PROTEIN"/>
    <property type="match status" value="1"/>
</dbReference>
<comment type="caution">
    <text evidence="1">The sequence shown here is derived from an EMBL/GenBank/DDBJ whole genome shotgun (WGS) entry which is preliminary data.</text>
</comment>
<proteinExistence type="predicted"/>